<dbReference type="Pfam" id="PF01323">
    <property type="entry name" value="DSBA"/>
    <property type="match status" value="1"/>
</dbReference>
<dbReference type="PROSITE" id="PS51352">
    <property type="entry name" value="THIOREDOXIN_2"/>
    <property type="match status" value="1"/>
</dbReference>
<evidence type="ECO:0000256" key="1">
    <source>
        <dbReference type="ARBA" id="ARBA00022729"/>
    </source>
</evidence>
<dbReference type="EMBL" id="MJGC01000035">
    <property type="protein sequence ID" value="OEJ76645.1"/>
    <property type="molecule type" value="Genomic_DNA"/>
</dbReference>
<organism evidence="6">
    <name type="scientific">Desertifilum tharense IPPAS B-1220</name>
    <dbReference type="NCBI Taxonomy" id="1781255"/>
    <lineage>
        <taxon>Bacteria</taxon>
        <taxon>Bacillati</taxon>
        <taxon>Cyanobacteriota</taxon>
        <taxon>Cyanophyceae</taxon>
        <taxon>Desertifilales</taxon>
        <taxon>Desertifilaceae</taxon>
        <taxon>Desertifilum</taxon>
    </lineage>
</organism>
<dbReference type="OrthoDB" id="117402at2"/>
<gene>
    <name evidence="6" type="ORF">BH720_03570</name>
</gene>
<dbReference type="InterPro" id="IPR013766">
    <property type="entry name" value="Thioredoxin_domain"/>
</dbReference>
<evidence type="ECO:0000256" key="2">
    <source>
        <dbReference type="ARBA" id="ARBA00023002"/>
    </source>
</evidence>
<accession>A0A1E5QPP8</accession>
<dbReference type="GO" id="GO:0016491">
    <property type="term" value="F:oxidoreductase activity"/>
    <property type="evidence" value="ECO:0007669"/>
    <property type="project" value="UniProtKB-KW"/>
</dbReference>
<dbReference type="PANTHER" id="PTHR13887">
    <property type="entry name" value="GLUTATHIONE S-TRANSFERASE KAPPA"/>
    <property type="match status" value="1"/>
</dbReference>
<dbReference type="Pfam" id="PF18312">
    <property type="entry name" value="ScsC_N"/>
    <property type="match status" value="1"/>
</dbReference>
<dbReference type="InterPro" id="IPR001853">
    <property type="entry name" value="DSBA-like_thioredoxin_dom"/>
</dbReference>
<dbReference type="Gene3D" id="3.40.30.10">
    <property type="entry name" value="Glutaredoxin"/>
    <property type="match status" value="1"/>
</dbReference>
<evidence type="ECO:0000256" key="3">
    <source>
        <dbReference type="ARBA" id="ARBA00023157"/>
    </source>
</evidence>
<evidence type="ECO:0000313" key="6">
    <source>
        <dbReference type="EMBL" id="OEJ76645.1"/>
    </source>
</evidence>
<dbReference type="SUPFAM" id="SSF52833">
    <property type="entry name" value="Thioredoxin-like"/>
    <property type="match status" value="1"/>
</dbReference>
<dbReference type="AlphaFoldDB" id="A0A1E5QPP8"/>
<keyword evidence="3" id="KW-1015">Disulfide bond</keyword>
<sequence length="267" mass="29942">MTDRAWLFQLKNIGQSSAKLLQQKSKLLACLIASLVFLTIALPAQAASNISPRLEEQVLQIIRNHPEVLIESVQAYQQQQQQQLQSAQQAFLEELQTNPRGIVGNSPYQGAEEFEIVLVEFSDFQCPYCAQASQTLKQFMAKHGDRVTLAYKHFPITPSHPEAMNAARVAWAAGQQGKFWEVHDALFQRQTELGENLYQELARKFNLDLEQFERDRTLADSAIAQDMQLAASLGISGTPFFVMNNQAFTGAIQLDELEDILARVSAS</sequence>
<dbReference type="InterPro" id="IPR036249">
    <property type="entry name" value="Thioredoxin-like_sf"/>
</dbReference>
<protein>
    <submittedName>
        <fullName evidence="6">Disulfide bond formation protein DsbA</fullName>
    </submittedName>
</protein>
<keyword evidence="1" id="KW-0732">Signal</keyword>
<keyword evidence="4" id="KW-0676">Redox-active center</keyword>
<evidence type="ECO:0000259" key="5">
    <source>
        <dbReference type="PROSITE" id="PS51352"/>
    </source>
</evidence>
<reference evidence="6" key="1">
    <citation type="submission" date="2016-09" db="EMBL/GenBank/DDBJ databases">
        <title>Draft genome of thermotolerant cyanobacterium Desertifilum sp. strain IPPAS B-1220.</title>
        <authorList>
            <person name="Sinetova M.A."/>
            <person name="Bolakhan K."/>
            <person name="Zayadan B.K."/>
            <person name="Mironov K.S."/>
            <person name="Ustinova V."/>
            <person name="Kupriyanova E.V."/>
            <person name="Sidorov R.A."/>
            <person name="Skrypnik A.N."/>
            <person name="Gogoleva N.E."/>
            <person name="Gogolev Y.V."/>
            <person name="Los D.A."/>
        </authorList>
    </citation>
    <scope>NUCLEOTIDE SEQUENCE [LARGE SCALE GENOMIC DNA]</scope>
    <source>
        <strain evidence="6">IPPAS B-1220</strain>
    </source>
</reference>
<proteinExistence type="predicted"/>
<keyword evidence="2" id="KW-0560">Oxidoreductase</keyword>
<comment type="caution">
    <text evidence="6">The sequence shown here is derived from an EMBL/GenBank/DDBJ whole genome shotgun (WGS) entry which is preliminary data.</text>
</comment>
<dbReference type="PANTHER" id="PTHR13887:SF14">
    <property type="entry name" value="DISULFIDE BOND FORMATION PROTEIN D"/>
    <property type="match status" value="1"/>
</dbReference>
<dbReference type="InterPro" id="IPR041205">
    <property type="entry name" value="ScsC_N"/>
</dbReference>
<evidence type="ECO:0000256" key="4">
    <source>
        <dbReference type="ARBA" id="ARBA00023284"/>
    </source>
</evidence>
<name>A0A1E5QPP8_9CYAN</name>
<dbReference type="STRING" id="1781255.BH720_03570"/>
<feature type="domain" description="Thioredoxin" evidence="5">
    <location>
        <begin position="84"/>
        <end position="266"/>
    </location>
</feature>
<dbReference type="RefSeq" id="WP_069965784.1">
    <property type="nucleotide sequence ID" value="NZ_CM124774.1"/>
</dbReference>